<evidence type="ECO:0000313" key="3">
    <source>
        <dbReference type="Proteomes" id="UP000027002"/>
    </source>
</evidence>
<gene>
    <name evidence="2" type="ORF">UV8b_07623</name>
</gene>
<name>A0A8E5HXN7_USTVR</name>
<keyword evidence="3" id="KW-1185">Reference proteome</keyword>
<dbReference type="AlphaFoldDB" id="A0A8E5HXN7"/>
<sequence>MRDVCPAARTAATGHTPWARPPLPGRQGAVLCCRRWATHHQAAYTGRHAQQEARVLWAAAGNRWAGSEELTWRVSCVAGWLGGQLGSGRDEACRQGRSLAGRSGPPAWRRGSCGAGGVVDACSRSHGIV</sequence>
<evidence type="ECO:0000256" key="1">
    <source>
        <dbReference type="SAM" id="MobiDB-lite"/>
    </source>
</evidence>
<protein>
    <submittedName>
        <fullName evidence="2">Uncharacterized protein</fullName>
    </submittedName>
</protein>
<feature type="region of interest" description="Disordered" evidence="1">
    <location>
        <begin position="1"/>
        <end position="20"/>
    </location>
</feature>
<organism evidence="2 3">
    <name type="scientific">Ustilaginoidea virens</name>
    <name type="common">Rice false smut fungus</name>
    <name type="synonym">Villosiclava virens</name>
    <dbReference type="NCBI Taxonomy" id="1159556"/>
    <lineage>
        <taxon>Eukaryota</taxon>
        <taxon>Fungi</taxon>
        <taxon>Dikarya</taxon>
        <taxon>Ascomycota</taxon>
        <taxon>Pezizomycotina</taxon>
        <taxon>Sordariomycetes</taxon>
        <taxon>Hypocreomycetidae</taxon>
        <taxon>Hypocreales</taxon>
        <taxon>Clavicipitaceae</taxon>
        <taxon>Ustilaginoidea</taxon>
    </lineage>
</organism>
<accession>A0A8E5HXN7</accession>
<dbReference type="Proteomes" id="UP000027002">
    <property type="component" value="Chromosome 6"/>
</dbReference>
<reference evidence="2" key="1">
    <citation type="submission" date="2020-03" db="EMBL/GenBank/DDBJ databases">
        <title>A mixture of massive structural variations and highly conserved coding sequences in Ustilaginoidea virens genome.</title>
        <authorList>
            <person name="Zhang K."/>
            <person name="Zhao Z."/>
            <person name="Zhang Z."/>
            <person name="Li Y."/>
            <person name="Hsiang T."/>
            <person name="Sun W."/>
        </authorList>
    </citation>
    <scope>NUCLEOTIDE SEQUENCE</scope>
    <source>
        <strain evidence="2">UV-8b</strain>
    </source>
</reference>
<dbReference type="GeneID" id="66068400"/>
<dbReference type="KEGG" id="uvi:66068400"/>
<proteinExistence type="predicted"/>
<dbReference type="RefSeq" id="XP_043001055.1">
    <property type="nucleotide sequence ID" value="XM_043145120.1"/>
</dbReference>
<evidence type="ECO:0000313" key="2">
    <source>
        <dbReference type="EMBL" id="QUC23382.1"/>
    </source>
</evidence>
<dbReference type="EMBL" id="CP072758">
    <property type="protein sequence ID" value="QUC23382.1"/>
    <property type="molecule type" value="Genomic_DNA"/>
</dbReference>